<dbReference type="EMBL" id="AF001780">
    <property type="protein sequence ID" value="AAC33373.1"/>
    <property type="molecule type" value="Genomic_DNA"/>
</dbReference>
<name>O09255_RIPO1</name>
<keyword evidence="1" id="KW-0479">Metal-binding</keyword>
<proteinExistence type="predicted"/>
<reference evidence="5" key="2">
    <citation type="journal article" date="1999" name="Microbiology">
        <title>Organization and expression of nitrogen-fixation genes in the aerobic nitrogen-fixing unicellular cyanobacterium Synechococcus sp. strain RF-1.</title>
        <authorList>
            <person name="Huang T.-C."/>
            <person name="Lin R.-F."/>
            <person name="Chu M.-K."/>
            <person name="Chen H.-M."/>
        </authorList>
    </citation>
    <scope>NUCLEOTIDE SEQUENCE</scope>
    <source>
        <strain evidence="5">RF-1</strain>
    </source>
</reference>
<dbReference type="GO" id="GO:0046872">
    <property type="term" value="F:metal ion binding"/>
    <property type="evidence" value="ECO:0007669"/>
    <property type="project" value="UniProtKB-KW"/>
</dbReference>
<dbReference type="PROSITE" id="PS00198">
    <property type="entry name" value="4FE4S_FER_1"/>
    <property type="match status" value="1"/>
</dbReference>
<dbReference type="Pfam" id="PF00037">
    <property type="entry name" value="Fer4"/>
    <property type="match status" value="1"/>
</dbReference>
<feature type="domain" description="4Fe-4S ferredoxin-type" evidence="4">
    <location>
        <begin position="1"/>
        <end position="29"/>
    </location>
</feature>
<organism evidence="5">
    <name type="scientific">Rippkaea orientalis (strain PCC 8801 / RF-1)</name>
    <name type="common">Cyanothece sp. (strain PCC 8801)</name>
    <dbReference type="NCBI Taxonomy" id="41431"/>
    <lineage>
        <taxon>Bacteria</taxon>
        <taxon>Bacillati</taxon>
        <taxon>Cyanobacteriota</taxon>
        <taxon>Cyanophyceae</taxon>
        <taxon>Oscillatoriophycideae</taxon>
        <taxon>Chroococcales</taxon>
        <taxon>Aphanothecaceae</taxon>
        <taxon>Rippkaea</taxon>
        <taxon>Rippkaea orientalis</taxon>
    </lineage>
</organism>
<evidence type="ECO:0000256" key="3">
    <source>
        <dbReference type="ARBA" id="ARBA00023014"/>
    </source>
</evidence>
<evidence type="ECO:0000256" key="1">
    <source>
        <dbReference type="ARBA" id="ARBA00022723"/>
    </source>
</evidence>
<evidence type="ECO:0000259" key="4">
    <source>
        <dbReference type="PROSITE" id="PS51379"/>
    </source>
</evidence>
<reference evidence="5" key="1">
    <citation type="submission" date="1998-08" db="EMBL/GenBank/DDBJ databases">
        <authorList>
            <person name="Chen H."/>
        </authorList>
    </citation>
    <scope>NUCLEOTIDE SEQUENCE</scope>
    <source>
        <strain evidence="5">RF-1</strain>
    </source>
</reference>
<gene>
    <name evidence="5" type="primary">fdxN</name>
</gene>
<sequence length="120" mass="13708">MSYTITSDCIACDRCRVQCPTNAIRIESGVLLIDPTQCNHCVGSYGTPQCAAMCPTNFGCLPDNSCFWEVSDLQLTDYWDAWFIRYQSLVTGLKTKGHHKYWQHWFDVYSQKLATLFSCS</sequence>
<keyword evidence="2" id="KW-0408">Iron</keyword>
<dbReference type="AlphaFoldDB" id="O09255"/>
<dbReference type="PROSITE" id="PS51379">
    <property type="entry name" value="4FE4S_FER_2"/>
    <property type="match status" value="1"/>
</dbReference>
<dbReference type="InterPro" id="IPR017900">
    <property type="entry name" value="4Fe4S_Fe_S_CS"/>
</dbReference>
<dbReference type="SUPFAM" id="SSF54862">
    <property type="entry name" value="4Fe-4S ferredoxins"/>
    <property type="match status" value="1"/>
</dbReference>
<evidence type="ECO:0000313" key="5">
    <source>
        <dbReference type="EMBL" id="AAC33373.1"/>
    </source>
</evidence>
<dbReference type="GO" id="GO:0051536">
    <property type="term" value="F:iron-sulfur cluster binding"/>
    <property type="evidence" value="ECO:0007669"/>
    <property type="project" value="UniProtKB-KW"/>
</dbReference>
<keyword evidence="3" id="KW-0411">Iron-sulfur</keyword>
<evidence type="ECO:0000256" key="2">
    <source>
        <dbReference type="ARBA" id="ARBA00023004"/>
    </source>
</evidence>
<protein>
    <submittedName>
        <fullName evidence="5">FdxN</fullName>
    </submittedName>
</protein>
<dbReference type="InterPro" id="IPR017896">
    <property type="entry name" value="4Fe4S_Fe-S-bd"/>
</dbReference>
<accession>O09255</accession>
<dbReference type="Gene3D" id="3.30.70.20">
    <property type="match status" value="1"/>
</dbReference>